<dbReference type="RefSeq" id="WP_072625770.1">
    <property type="nucleotide sequence ID" value="NZ_CP013290.1"/>
</dbReference>
<evidence type="ECO:0000313" key="1">
    <source>
        <dbReference type="EMBL" id="APH02632.1"/>
    </source>
</evidence>
<accession>A0A1L3MJX0</accession>
<evidence type="ECO:0000313" key="2">
    <source>
        <dbReference type="Proteomes" id="UP000182938"/>
    </source>
</evidence>
<organism evidence="1 2">
    <name type="scientific">Janibacter indicus</name>
    <dbReference type="NCBI Taxonomy" id="857417"/>
    <lineage>
        <taxon>Bacteria</taxon>
        <taxon>Bacillati</taxon>
        <taxon>Actinomycetota</taxon>
        <taxon>Actinomycetes</taxon>
        <taxon>Micrococcales</taxon>
        <taxon>Intrasporangiaceae</taxon>
        <taxon>Janibacter</taxon>
    </lineage>
</organism>
<reference evidence="1 2" key="1">
    <citation type="submission" date="2015-11" db="EMBL/GenBank/DDBJ databases">
        <authorList>
            <person name="Zhang Y."/>
            <person name="Guo Z."/>
        </authorList>
    </citation>
    <scope>NUCLEOTIDE SEQUENCE [LARGE SCALE GENOMIC DNA]</scope>
    <source>
        <strain evidence="1 2">YFY001</strain>
    </source>
</reference>
<protein>
    <recommendedName>
        <fullName evidence="3">EspG family protein</fullName>
    </recommendedName>
</protein>
<dbReference type="KEGG" id="jte:ASJ30_14690"/>
<evidence type="ECO:0008006" key="3">
    <source>
        <dbReference type="Google" id="ProtNLM"/>
    </source>
</evidence>
<dbReference type="EMBL" id="CP013290">
    <property type="protein sequence ID" value="APH02632.1"/>
    <property type="molecule type" value="Genomic_DNA"/>
</dbReference>
<dbReference type="Proteomes" id="UP000182938">
    <property type="component" value="Chromosome"/>
</dbReference>
<sequence>MAQQTRFRARTIGARTLDVLTRAVRGEPPAGHAEQWAELVDACIATPRRELQPRWHEVLTEAATAPVRFEVDSRMGRAGMRSRISLTPRIGLSITERRRLTVTDDEIAVEAVEDAVEIAFFDPRIIWPAVQRTLPPSPAVRAEGGADPRLEHTVGVIRDVPERSALPDEVLTRLAGADVEVGLVLQVDNGSETPFVTARHWLEGDDGRLLEVRLLEDEVEVVEVPAGTVAAEIAWLTVGAFDLRSRARTVA</sequence>
<proteinExistence type="predicted"/>
<keyword evidence="2" id="KW-1185">Reference proteome</keyword>
<gene>
    <name evidence="1" type="ORF">ASJ30_14690</name>
</gene>
<name>A0A1L3MJX0_9MICO</name>
<dbReference type="AlphaFoldDB" id="A0A1L3MJX0"/>